<organism evidence="1 2">
    <name type="scientific">Ancylostoma ceylanicum</name>
    <dbReference type="NCBI Taxonomy" id="53326"/>
    <lineage>
        <taxon>Eukaryota</taxon>
        <taxon>Metazoa</taxon>
        <taxon>Ecdysozoa</taxon>
        <taxon>Nematoda</taxon>
        <taxon>Chromadorea</taxon>
        <taxon>Rhabditida</taxon>
        <taxon>Rhabditina</taxon>
        <taxon>Rhabditomorpha</taxon>
        <taxon>Strongyloidea</taxon>
        <taxon>Ancylostomatidae</taxon>
        <taxon>Ancylostomatinae</taxon>
        <taxon>Ancylostoma</taxon>
    </lineage>
</organism>
<protein>
    <recommendedName>
        <fullName evidence="3">Reverse transcriptase domain-containing protein</fullName>
    </recommendedName>
</protein>
<dbReference type="AlphaFoldDB" id="A0A016WWY4"/>
<reference evidence="2" key="1">
    <citation type="journal article" date="2015" name="Nat. Genet.">
        <title>The genome and transcriptome of the zoonotic hookworm Ancylostoma ceylanicum identify infection-specific gene families.</title>
        <authorList>
            <person name="Schwarz E.M."/>
            <person name="Hu Y."/>
            <person name="Antoshechkin I."/>
            <person name="Miller M.M."/>
            <person name="Sternberg P.W."/>
            <person name="Aroian R.V."/>
        </authorList>
    </citation>
    <scope>NUCLEOTIDE SEQUENCE</scope>
    <source>
        <strain evidence="2">HY135</strain>
    </source>
</reference>
<dbReference type="OrthoDB" id="5849529at2759"/>
<keyword evidence="2" id="KW-1185">Reference proteome</keyword>
<dbReference type="EMBL" id="JARK01000069">
    <property type="protein sequence ID" value="EYC44180.1"/>
    <property type="molecule type" value="Genomic_DNA"/>
</dbReference>
<evidence type="ECO:0000313" key="1">
    <source>
        <dbReference type="EMBL" id="EYC44180.1"/>
    </source>
</evidence>
<name>A0A016WWY4_9BILA</name>
<comment type="caution">
    <text evidence="1">The sequence shown here is derived from an EMBL/GenBank/DDBJ whole genome shotgun (WGS) entry which is preliminary data.</text>
</comment>
<gene>
    <name evidence="1" type="primary">Acey_s0469.g2020</name>
    <name evidence="1" type="ORF">Y032_0469g2020</name>
</gene>
<proteinExistence type="predicted"/>
<dbReference type="Proteomes" id="UP000024635">
    <property type="component" value="Unassembled WGS sequence"/>
</dbReference>
<accession>A0A016WWY4</accession>
<evidence type="ECO:0008006" key="3">
    <source>
        <dbReference type="Google" id="ProtNLM"/>
    </source>
</evidence>
<evidence type="ECO:0000313" key="2">
    <source>
        <dbReference type="Proteomes" id="UP000024635"/>
    </source>
</evidence>
<sequence>MTALKNGDGIITFSHREMESITERFYGNLFRSSTVVPSPNVPAGGKPPRILPQEIRVAIGSMKTGTIPEERISADLLRAGGDRLHGILAAHFSELRTSEEPYVSFFFTRKVTKGIFETTVQQVLRLASGESRTYRLRGTSVPTYQ</sequence>